<dbReference type="GO" id="GO:0010591">
    <property type="term" value="P:regulation of lamellipodium assembly"/>
    <property type="evidence" value="ECO:0007669"/>
    <property type="project" value="TreeGrafter"/>
</dbReference>
<dbReference type="GO" id="GO:0051015">
    <property type="term" value="F:actin filament binding"/>
    <property type="evidence" value="ECO:0007669"/>
    <property type="project" value="TreeGrafter"/>
</dbReference>
<dbReference type="EMBL" id="GHBP01002803">
    <property type="protein sequence ID" value="NDJ93208.1"/>
    <property type="molecule type" value="Transcribed_RNA"/>
</dbReference>
<evidence type="ECO:0000256" key="4">
    <source>
        <dbReference type="ARBA" id="ARBA00022490"/>
    </source>
</evidence>
<reference evidence="8" key="1">
    <citation type="submission" date="2018-11" db="EMBL/GenBank/DDBJ databases">
        <title>Henneguya salminicola genome and transcriptome.</title>
        <authorList>
            <person name="Yahalomi D."/>
            <person name="Atkinson S.D."/>
            <person name="Neuhof M."/>
            <person name="Chang E.S."/>
            <person name="Philippe H."/>
            <person name="Cartwright P."/>
            <person name="Bartholomew J.L."/>
            <person name="Huchon D."/>
        </authorList>
    </citation>
    <scope>NUCLEOTIDE SEQUENCE</scope>
    <source>
        <strain evidence="8">Hz1</strain>
        <tissue evidence="8">Whole</tissue>
    </source>
</reference>
<dbReference type="PANTHER" id="PTHR10619:SF0">
    <property type="entry name" value="F-ACTIN-CAPPING PROTEIN SUBUNIT BETA ISOFORMS 1 AND 2"/>
    <property type="match status" value="1"/>
</dbReference>
<dbReference type="FunFam" id="1.20.58.570:FF:000001">
    <property type="entry name" value="F-actin-capping protein subunit beta"/>
    <property type="match status" value="1"/>
</dbReference>
<dbReference type="PANTHER" id="PTHR10619">
    <property type="entry name" value="F-ACTIN-CAPPING PROTEIN SUBUNIT BETA"/>
    <property type="match status" value="1"/>
</dbReference>
<protein>
    <recommendedName>
        <fullName evidence="7">F-actin-capping protein subunit beta</fullName>
    </recommendedName>
</protein>
<evidence type="ECO:0000256" key="7">
    <source>
        <dbReference type="RuleBase" id="RU365078"/>
    </source>
</evidence>
<dbReference type="Pfam" id="PF01115">
    <property type="entry name" value="F_actin_cap_B"/>
    <property type="match status" value="1"/>
</dbReference>
<dbReference type="PROSITE" id="PS00231">
    <property type="entry name" value="F_ACTIN_CAPPING_BETA"/>
    <property type="match status" value="1"/>
</dbReference>
<dbReference type="GO" id="GO:0030036">
    <property type="term" value="P:actin cytoskeleton organization"/>
    <property type="evidence" value="ECO:0007669"/>
    <property type="project" value="InterPro"/>
</dbReference>
<keyword evidence="6 7" id="KW-0206">Cytoskeleton</keyword>
<comment type="subcellular location">
    <subcellularLocation>
        <location evidence="1 7">Cytoplasm</location>
        <location evidence="1 7">Cytoskeleton</location>
    </subcellularLocation>
</comment>
<dbReference type="GO" id="GO:0000902">
    <property type="term" value="P:cell morphogenesis"/>
    <property type="evidence" value="ECO:0007669"/>
    <property type="project" value="TreeGrafter"/>
</dbReference>
<comment type="subunit">
    <text evidence="7">Heterodimer of an alpha and a beta subunit.</text>
</comment>
<dbReference type="InterPro" id="IPR042276">
    <property type="entry name" value="CapZ_alpha/beta_2"/>
</dbReference>
<dbReference type="GO" id="GO:0005737">
    <property type="term" value="C:cytoplasm"/>
    <property type="evidence" value="ECO:0007669"/>
    <property type="project" value="InterPro"/>
</dbReference>
<dbReference type="AlphaFoldDB" id="A0A6G3MGN3"/>
<organism evidence="8">
    <name type="scientific">Henneguya salminicola</name>
    <name type="common">Myxosporean</name>
    <dbReference type="NCBI Taxonomy" id="69463"/>
    <lineage>
        <taxon>Eukaryota</taxon>
        <taxon>Metazoa</taxon>
        <taxon>Cnidaria</taxon>
        <taxon>Myxozoa</taxon>
        <taxon>Myxosporea</taxon>
        <taxon>Bivalvulida</taxon>
        <taxon>Platysporina</taxon>
        <taxon>Myxobolidae</taxon>
        <taxon>Henneguya</taxon>
    </lineage>
</organism>
<dbReference type="Gene3D" id="1.20.58.570">
    <property type="match status" value="1"/>
</dbReference>
<evidence type="ECO:0000256" key="3">
    <source>
        <dbReference type="ARBA" id="ARBA00022467"/>
    </source>
</evidence>
<evidence type="ECO:0000256" key="5">
    <source>
        <dbReference type="ARBA" id="ARBA00023203"/>
    </source>
</evidence>
<evidence type="ECO:0000256" key="2">
    <source>
        <dbReference type="ARBA" id="ARBA00006039"/>
    </source>
</evidence>
<accession>A0A6G3MGN3</accession>
<dbReference type="GO" id="GO:0051016">
    <property type="term" value="P:barbed-end actin filament capping"/>
    <property type="evidence" value="ECO:0007669"/>
    <property type="project" value="UniProtKB-UniRule"/>
</dbReference>
<keyword evidence="5 7" id="KW-0009">Actin-binding</keyword>
<comment type="similarity">
    <text evidence="2 7">Belongs to the F-actin-capping protein beta subunit family.</text>
</comment>
<dbReference type="GO" id="GO:0008290">
    <property type="term" value="C:F-actin capping protein complex"/>
    <property type="evidence" value="ECO:0007669"/>
    <property type="project" value="UniProtKB-UniRule"/>
</dbReference>
<dbReference type="Gene3D" id="3.90.1150.210">
    <property type="entry name" value="F-actin capping protein, beta subunit"/>
    <property type="match status" value="1"/>
</dbReference>
<dbReference type="GO" id="GO:0051490">
    <property type="term" value="P:negative regulation of filopodium assembly"/>
    <property type="evidence" value="ECO:0007669"/>
    <property type="project" value="TreeGrafter"/>
</dbReference>
<keyword evidence="4 7" id="KW-0963">Cytoplasm</keyword>
<keyword evidence="3 7" id="KW-0117">Actin capping</keyword>
<dbReference type="PRINTS" id="PR00192">
    <property type="entry name" value="FACTINCAPB"/>
</dbReference>
<dbReference type="InterPro" id="IPR037282">
    <property type="entry name" value="CapZ_alpha/beta"/>
</dbReference>
<evidence type="ECO:0000256" key="6">
    <source>
        <dbReference type="ARBA" id="ARBA00023212"/>
    </source>
</evidence>
<dbReference type="InterPro" id="IPR001698">
    <property type="entry name" value="CAPZB"/>
</dbReference>
<proteinExistence type="inferred from homology"/>
<evidence type="ECO:0000256" key="1">
    <source>
        <dbReference type="ARBA" id="ARBA00004245"/>
    </source>
</evidence>
<comment type="function">
    <text evidence="7">F-actin-capping proteins bind in a Ca(2+)-independent manner to the fast growing ends of actin filaments (barbed end) thereby blocking the exchange of subunits at these ends. Unlike other capping proteins (such as gelsolin and severin), these proteins do not sever actin filaments.</text>
</comment>
<name>A0A6G3MGN3_HENSL</name>
<dbReference type="InterPro" id="IPR019771">
    <property type="entry name" value="F-actin_capping_bsu_CS"/>
</dbReference>
<dbReference type="InterPro" id="IPR043175">
    <property type="entry name" value="CAPZB_N"/>
</dbReference>
<evidence type="ECO:0000313" key="8">
    <source>
        <dbReference type="EMBL" id="NDJ93208.1"/>
    </source>
</evidence>
<sequence>MGDNVTLDCCLDLMRRLPPQNIEKNLSAIVDLTPQDMLQDLLSAVDQPLKIAICSATKRQYLVCDYNRDGDSYRSPWSNTYDPPLDDGTVPTEALRKLEIRCNAAFEQYREMYFEGGISSCYIWDIDEKTFAGVLLIKKAGEGSDKIKGCWDSIHVFEIISSKKEAKYKLTSTVMLWLQVGSMFQYRPTNCLVNYNWVEV</sequence>
<dbReference type="SUPFAM" id="SSF90096">
    <property type="entry name" value="Subunits of heterodimeric actin filament capping protein Capz"/>
    <property type="match status" value="1"/>
</dbReference>